<accession>A0A426YUG4</accession>
<gene>
    <name evidence="1" type="ORF">B296_00048511</name>
</gene>
<dbReference type="Proteomes" id="UP000287651">
    <property type="component" value="Unassembled WGS sequence"/>
</dbReference>
<reference evidence="1 2" key="1">
    <citation type="journal article" date="2014" name="Agronomy (Basel)">
        <title>A Draft Genome Sequence for Ensete ventricosum, the Drought-Tolerant Tree Against Hunger.</title>
        <authorList>
            <person name="Harrison J."/>
            <person name="Moore K.A."/>
            <person name="Paszkiewicz K."/>
            <person name="Jones T."/>
            <person name="Grant M."/>
            <person name="Ambacheew D."/>
            <person name="Muzemil S."/>
            <person name="Studholme D.J."/>
        </authorList>
    </citation>
    <scope>NUCLEOTIDE SEQUENCE [LARGE SCALE GENOMIC DNA]</scope>
</reference>
<evidence type="ECO:0000313" key="2">
    <source>
        <dbReference type="Proteomes" id="UP000287651"/>
    </source>
</evidence>
<name>A0A426YUG4_ENSVE</name>
<organism evidence="1 2">
    <name type="scientific">Ensete ventricosum</name>
    <name type="common">Abyssinian banana</name>
    <name type="synonym">Musa ensete</name>
    <dbReference type="NCBI Taxonomy" id="4639"/>
    <lineage>
        <taxon>Eukaryota</taxon>
        <taxon>Viridiplantae</taxon>
        <taxon>Streptophyta</taxon>
        <taxon>Embryophyta</taxon>
        <taxon>Tracheophyta</taxon>
        <taxon>Spermatophyta</taxon>
        <taxon>Magnoliopsida</taxon>
        <taxon>Liliopsida</taxon>
        <taxon>Zingiberales</taxon>
        <taxon>Musaceae</taxon>
        <taxon>Ensete</taxon>
    </lineage>
</organism>
<sequence length="116" mass="13189">MYCSLLRVHRESSRDQQLMRGFSIKIECLQRTLQGSLEAGINRAGGEISSFGASTGRSETAATRWNLKTERRAEWEERGDFCFSRETDTPQIRVIYGNATPQDFHVVQRGSKTKTT</sequence>
<protein>
    <submittedName>
        <fullName evidence="1">Uncharacterized protein</fullName>
    </submittedName>
</protein>
<dbReference type="AlphaFoldDB" id="A0A426YUG4"/>
<comment type="caution">
    <text evidence="1">The sequence shown here is derived from an EMBL/GenBank/DDBJ whole genome shotgun (WGS) entry which is preliminary data.</text>
</comment>
<proteinExistence type="predicted"/>
<dbReference type="EMBL" id="AMZH03010121">
    <property type="protein sequence ID" value="RRT55368.1"/>
    <property type="molecule type" value="Genomic_DNA"/>
</dbReference>
<evidence type="ECO:0000313" key="1">
    <source>
        <dbReference type="EMBL" id="RRT55368.1"/>
    </source>
</evidence>